<feature type="domain" description="Ig-like" evidence="4">
    <location>
        <begin position="200"/>
        <end position="306"/>
    </location>
</feature>
<dbReference type="PANTHER" id="PTHR11422:SF6">
    <property type="entry name" value="HEMICENTIN-1 ISOFORM X1"/>
    <property type="match status" value="1"/>
</dbReference>
<feature type="domain" description="Ig-like" evidence="4">
    <location>
        <begin position="318"/>
        <end position="412"/>
    </location>
</feature>
<dbReference type="CTD" id="100334281"/>
<name>A0A3B4CUU0_PYGNA</name>
<dbReference type="Gene3D" id="2.60.40.10">
    <property type="entry name" value="Immunoglobulins"/>
    <property type="match status" value="4"/>
</dbReference>
<accession>A0A3B4CUU0</accession>
<dbReference type="Pfam" id="PF07686">
    <property type="entry name" value="V-set"/>
    <property type="match status" value="2"/>
</dbReference>
<feature type="domain" description="Ig-like" evidence="4">
    <location>
        <begin position="108"/>
        <end position="196"/>
    </location>
</feature>
<dbReference type="InterPro" id="IPR003599">
    <property type="entry name" value="Ig_sub"/>
</dbReference>
<keyword evidence="2" id="KW-1133">Transmembrane helix</keyword>
<evidence type="ECO:0000313" key="5">
    <source>
        <dbReference type="Ensembl" id="ENSPNAP00000014289.1"/>
    </source>
</evidence>
<dbReference type="Pfam" id="PF13927">
    <property type="entry name" value="Ig_3"/>
    <property type="match status" value="1"/>
</dbReference>
<dbReference type="SMART" id="SM00406">
    <property type="entry name" value="IGv"/>
    <property type="match status" value="2"/>
</dbReference>
<evidence type="ECO:0000256" key="3">
    <source>
        <dbReference type="SAM" id="SignalP"/>
    </source>
</evidence>
<dbReference type="STRING" id="42514.ENSPNAP00000014289"/>
<feature type="chain" id="PRO_5017259318" description="Ig-like domain-containing protein" evidence="3">
    <location>
        <begin position="25"/>
        <end position="544"/>
    </location>
</feature>
<keyword evidence="6" id="KW-1185">Reference proteome</keyword>
<reference evidence="5" key="2">
    <citation type="submission" date="2025-08" db="UniProtKB">
        <authorList>
            <consortium name="Ensembl"/>
        </authorList>
    </citation>
    <scope>IDENTIFICATION</scope>
</reference>
<dbReference type="PANTHER" id="PTHR11422">
    <property type="entry name" value="T-CELL SURFACE GLYCOPROTEIN CD4"/>
    <property type="match status" value="1"/>
</dbReference>
<dbReference type="SMART" id="SM00408">
    <property type="entry name" value="IGc2"/>
    <property type="match status" value="3"/>
</dbReference>
<dbReference type="Ensembl" id="ENSPNAT00000022155.2">
    <property type="protein sequence ID" value="ENSPNAP00000014289.1"/>
    <property type="gene ID" value="ENSPNAG00000020199.2"/>
</dbReference>
<dbReference type="SUPFAM" id="SSF48726">
    <property type="entry name" value="Immunoglobulin"/>
    <property type="match status" value="4"/>
</dbReference>
<dbReference type="AlphaFoldDB" id="A0A3B4CUU0"/>
<feature type="compositionally biased region" description="Basic and acidic residues" evidence="1">
    <location>
        <begin position="511"/>
        <end position="529"/>
    </location>
</feature>
<sequence length="544" mass="58942">MNASGASVTYLWVCVALCAVTGRSEVFYKKSGDGVSMDCTDADGGKDIEWKHGKDLIGKITGRTGLLSKGSTDLARKAKINGIMLYISSVQASHSGTYTCIGHDATKKKVTVHHSLHVMSVSVSPSDTVLSSTDVTLRCDVGGESKAQVQWIKSPDVKPYGSPVTLKSVTLADGGQWTCVVKEKGKVLGAVEKTLSVTGPLVSPTEVTATPGGDAELPCSLPSPSGLHIMSGGWTSNYPSDLQFPGLARDASGLRWNGTKLRFAFSDEQLSTNFTVTLRNVQLSDAGEYFCNLTFKDGKSLRTKLNLKVGKGKVIVAPGIQEITAPLGGTADLPCTHSGSSSPRIVEGQWVRVPPADFRLPMLMISGAEGLQWNGTDVLKAKVTTSDQQPSKFNIEVKNVEHGDAGMYICTLMFEDGKNWNTTVMLKVEEGAIVAPDARPSDSIQFWQKPVLLGLALWIWIAVATGSLLLIVLVVVIASVQCRKQRKRKAEKNKVKTESAYIRESVPMQEEFPKKKSERRPRPGMKERPLPPVPRHQYKAMNRQ</sequence>
<dbReference type="OrthoDB" id="6159398at2759"/>
<dbReference type="InterPro" id="IPR003598">
    <property type="entry name" value="Ig_sub2"/>
</dbReference>
<evidence type="ECO:0000256" key="1">
    <source>
        <dbReference type="SAM" id="MobiDB-lite"/>
    </source>
</evidence>
<dbReference type="InterPro" id="IPR036179">
    <property type="entry name" value="Ig-like_dom_sf"/>
</dbReference>
<dbReference type="GeneTree" id="ENSGT00510000054197"/>
<dbReference type="RefSeq" id="XP_017561582.1">
    <property type="nucleotide sequence ID" value="XM_017706093.2"/>
</dbReference>
<dbReference type="GeneID" id="108432336"/>
<proteinExistence type="predicted"/>
<protein>
    <recommendedName>
        <fullName evidence="4">Ig-like domain-containing protein</fullName>
    </recommendedName>
</protein>
<dbReference type="OMA" id="MSTSNIC"/>
<dbReference type="PROSITE" id="PS50835">
    <property type="entry name" value="IG_LIKE"/>
    <property type="match status" value="4"/>
</dbReference>
<dbReference type="InterPro" id="IPR007110">
    <property type="entry name" value="Ig-like_dom"/>
</dbReference>
<dbReference type="Proteomes" id="UP001501920">
    <property type="component" value="Chromosome 3"/>
</dbReference>
<feature type="domain" description="Ig-like" evidence="4">
    <location>
        <begin position="1"/>
        <end position="100"/>
    </location>
</feature>
<dbReference type="InterPro" id="IPR013106">
    <property type="entry name" value="Ig_V-set"/>
</dbReference>
<reference evidence="5 6" key="1">
    <citation type="submission" date="2020-10" db="EMBL/GenBank/DDBJ databases">
        <title>Pygocentrus nattereri (red-bellied piranha) genome, fPygNat1, primary haplotype.</title>
        <authorList>
            <person name="Myers G."/>
            <person name="Meyer A."/>
            <person name="Karagic N."/>
            <person name="Pippel M."/>
            <person name="Winkler S."/>
            <person name="Tracey A."/>
            <person name="Wood J."/>
            <person name="Formenti G."/>
            <person name="Howe K."/>
            <person name="Fedrigo O."/>
            <person name="Jarvis E.D."/>
        </authorList>
    </citation>
    <scope>NUCLEOTIDE SEQUENCE [LARGE SCALE GENOMIC DNA]</scope>
</reference>
<reference evidence="5" key="3">
    <citation type="submission" date="2025-09" db="UniProtKB">
        <authorList>
            <consortium name="Ensembl"/>
        </authorList>
    </citation>
    <scope>IDENTIFICATION</scope>
</reference>
<evidence type="ECO:0000313" key="6">
    <source>
        <dbReference type="Proteomes" id="UP001501920"/>
    </source>
</evidence>
<organism evidence="5 6">
    <name type="scientific">Pygocentrus nattereri</name>
    <name type="common">Red-bellied piranha</name>
    <dbReference type="NCBI Taxonomy" id="42514"/>
    <lineage>
        <taxon>Eukaryota</taxon>
        <taxon>Metazoa</taxon>
        <taxon>Chordata</taxon>
        <taxon>Craniata</taxon>
        <taxon>Vertebrata</taxon>
        <taxon>Euteleostomi</taxon>
        <taxon>Actinopterygii</taxon>
        <taxon>Neopterygii</taxon>
        <taxon>Teleostei</taxon>
        <taxon>Ostariophysi</taxon>
        <taxon>Characiformes</taxon>
        <taxon>Characoidei</taxon>
        <taxon>Pygocentrus</taxon>
    </lineage>
</organism>
<feature type="signal peptide" evidence="3">
    <location>
        <begin position="1"/>
        <end position="24"/>
    </location>
</feature>
<dbReference type="SMART" id="SM00409">
    <property type="entry name" value="IG"/>
    <property type="match status" value="4"/>
</dbReference>
<keyword evidence="3" id="KW-0732">Signal</keyword>
<feature type="region of interest" description="Disordered" evidence="1">
    <location>
        <begin position="487"/>
        <end position="544"/>
    </location>
</feature>
<keyword evidence="2" id="KW-0812">Transmembrane</keyword>
<evidence type="ECO:0000256" key="2">
    <source>
        <dbReference type="SAM" id="Phobius"/>
    </source>
</evidence>
<keyword evidence="2" id="KW-0472">Membrane</keyword>
<evidence type="ECO:0000259" key="4">
    <source>
        <dbReference type="PROSITE" id="PS50835"/>
    </source>
</evidence>
<feature type="transmembrane region" description="Helical" evidence="2">
    <location>
        <begin position="457"/>
        <end position="480"/>
    </location>
</feature>
<dbReference type="InterPro" id="IPR013783">
    <property type="entry name" value="Ig-like_fold"/>
</dbReference>